<reference evidence="2" key="1">
    <citation type="submission" date="2022-01" db="EMBL/GenBank/DDBJ databases">
        <authorList>
            <person name="King R."/>
        </authorList>
    </citation>
    <scope>NUCLEOTIDE SEQUENCE</scope>
</reference>
<dbReference type="OrthoDB" id="6772076at2759"/>
<evidence type="ECO:0000313" key="3">
    <source>
        <dbReference type="Proteomes" id="UP001153636"/>
    </source>
</evidence>
<protein>
    <submittedName>
        <fullName evidence="2">Uncharacterized protein</fullName>
    </submittedName>
</protein>
<evidence type="ECO:0000256" key="1">
    <source>
        <dbReference type="SAM" id="Coils"/>
    </source>
</evidence>
<accession>A0A9P0DBW1</accession>
<gene>
    <name evidence="2" type="ORF">PSYICH_LOCUS13201</name>
</gene>
<keyword evidence="3" id="KW-1185">Reference proteome</keyword>
<feature type="coiled-coil region" evidence="1">
    <location>
        <begin position="142"/>
        <end position="169"/>
    </location>
</feature>
<proteinExistence type="predicted"/>
<organism evidence="2 3">
    <name type="scientific">Psylliodes chrysocephalus</name>
    <dbReference type="NCBI Taxonomy" id="3402493"/>
    <lineage>
        <taxon>Eukaryota</taxon>
        <taxon>Metazoa</taxon>
        <taxon>Ecdysozoa</taxon>
        <taxon>Arthropoda</taxon>
        <taxon>Hexapoda</taxon>
        <taxon>Insecta</taxon>
        <taxon>Pterygota</taxon>
        <taxon>Neoptera</taxon>
        <taxon>Endopterygota</taxon>
        <taxon>Coleoptera</taxon>
        <taxon>Polyphaga</taxon>
        <taxon>Cucujiformia</taxon>
        <taxon>Chrysomeloidea</taxon>
        <taxon>Chrysomelidae</taxon>
        <taxon>Galerucinae</taxon>
        <taxon>Alticini</taxon>
        <taxon>Psylliodes</taxon>
    </lineage>
</organism>
<sequence>MSQRIKKIMELTIQPNNIIINVNDNLETAYNVEIADFHIEADLNLTVGLNNDTTFPTAANISKNSLPPIESHYCRSTTKKYLMAERKSKQALYKCYVEDLCKTRDVTPLSISSFNTALNLRNIALFRPNKDECEKCAEVGQVSEIDYQLQSLKNNEARLEKKNDTRNETYIFTETECQ</sequence>
<name>A0A9P0DBW1_9CUCU</name>
<dbReference type="AlphaFoldDB" id="A0A9P0DBW1"/>
<dbReference type="Proteomes" id="UP001153636">
    <property type="component" value="Chromosome 7"/>
</dbReference>
<dbReference type="EMBL" id="OV651819">
    <property type="protein sequence ID" value="CAH1113562.1"/>
    <property type="molecule type" value="Genomic_DNA"/>
</dbReference>
<keyword evidence="1" id="KW-0175">Coiled coil</keyword>
<evidence type="ECO:0000313" key="2">
    <source>
        <dbReference type="EMBL" id="CAH1113562.1"/>
    </source>
</evidence>